<evidence type="ECO:0000256" key="10">
    <source>
        <dbReference type="SAM" id="Phobius"/>
    </source>
</evidence>
<evidence type="ECO:0000256" key="1">
    <source>
        <dbReference type="ARBA" id="ARBA00000085"/>
    </source>
</evidence>
<accession>A0ABP7F085</accession>
<protein>
    <recommendedName>
        <fullName evidence="2">histidine kinase</fullName>
        <ecNumber evidence="2">2.7.13.3</ecNumber>
    </recommendedName>
</protein>
<sequence length="427" mass="46280">MGLDRALSSAMRAALDRAWQIWTWGWQRRYRVADWSYAIWYFPFVAMGNALGQGARPFPPFVPGGLELPFTLTVFLLLPALVSLTILWRRSRPGYLLALSVLLLFGFANFVPATIALYSYAAWFSDRRRLALWSGAVLAALLFSYPPLNSEAPTFMLVIVALVVPLTVGLWAGTRRQLVANLRERAERLEREQHLKAERAIIAERTRIAHEMHDVVAHRVSLMVLHAGGLEVSATDGQTAQTAGVIRTTGREALAELREILGVLRDDPAAAAPTAPQPVLADLHRLIEQWRTAGMDVSWHTGGTPRPLSVQLERTAYRAVQEGLTNAAKHAPATAVVARLDYGSDELAVLVANGPPATPVSGDTRHVAPPAGGYGLAGLHERVLRVGGRLCAGPTADGGWRVRAVLPAAPVASDEAPHSDGPSVEGR</sequence>
<dbReference type="EMBL" id="BAABDD010000002">
    <property type="protein sequence ID" value="GAA3728876.1"/>
    <property type="molecule type" value="Genomic_DNA"/>
</dbReference>
<dbReference type="PANTHER" id="PTHR24421:SF10">
    <property type="entry name" value="NITRATE_NITRITE SENSOR PROTEIN NARQ"/>
    <property type="match status" value="1"/>
</dbReference>
<keyword evidence="3" id="KW-0597">Phosphoprotein</keyword>
<keyword evidence="10" id="KW-0812">Transmembrane</keyword>
<feature type="coiled-coil region" evidence="9">
    <location>
        <begin position="172"/>
        <end position="199"/>
    </location>
</feature>
<evidence type="ECO:0000256" key="3">
    <source>
        <dbReference type="ARBA" id="ARBA00022553"/>
    </source>
</evidence>
<feature type="transmembrane region" description="Helical" evidence="10">
    <location>
        <begin position="35"/>
        <end position="52"/>
    </location>
</feature>
<dbReference type="InterPro" id="IPR011712">
    <property type="entry name" value="Sig_transdc_His_kin_sub3_dim/P"/>
</dbReference>
<dbReference type="Proteomes" id="UP001500908">
    <property type="component" value="Unassembled WGS sequence"/>
</dbReference>
<evidence type="ECO:0000256" key="6">
    <source>
        <dbReference type="ARBA" id="ARBA00022777"/>
    </source>
</evidence>
<evidence type="ECO:0000256" key="8">
    <source>
        <dbReference type="ARBA" id="ARBA00023012"/>
    </source>
</evidence>
<keyword evidence="8" id="KW-0902">Two-component regulatory system</keyword>
<dbReference type="SUPFAM" id="SSF55874">
    <property type="entry name" value="ATPase domain of HSP90 chaperone/DNA topoisomerase II/histidine kinase"/>
    <property type="match status" value="1"/>
</dbReference>
<dbReference type="EC" id="2.7.13.3" evidence="2"/>
<evidence type="ECO:0000313" key="13">
    <source>
        <dbReference type="Proteomes" id="UP001500908"/>
    </source>
</evidence>
<keyword evidence="9" id="KW-0175">Coiled coil</keyword>
<feature type="transmembrane region" description="Helical" evidence="10">
    <location>
        <begin position="154"/>
        <end position="173"/>
    </location>
</feature>
<keyword evidence="10" id="KW-1133">Transmembrane helix</keyword>
<evidence type="ECO:0000256" key="5">
    <source>
        <dbReference type="ARBA" id="ARBA00022741"/>
    </source>
</evidence>
<gene>
    <name evidence="12" type="ORF">GCM10022402_06900</name>
</gene>
<dbReference type="Gene3D" id="1.20.5.1930">
    <property type="match status" value="1"/>
</dbReference>
<evidence type="ECO:0000256" key="7">
    <source>
        <dbReference type="ARBA" id="ARBA00022840"/>
    </source>
</evidence>
<name>A0ABP7F085_9ACTN</name>
<dbReference type="CDD" id="cd16917">
    <property type="entry name" value="HATPase_UhpB-NarQ-NarX-like"/>
    <property type="match status" value="1"/>
</dbReference>
<feature type="transmembrane region" description="Helical" evidence="10">
    <location>
        <begin position="64"/>
        <end position="88"/>
    </location>
</feature>
<keyword evidence="13" id="KW-1185">Reference proteome</keyword>
<keyword evidence="4" id="KW-0808">Transferase</keyword>
<reference evidence="13" key="1">
    <citation type="journal article" date="2019" name="Int. J. Syst. Evol. Microbiol.">
        <title>The Global Catalogue of Microorganisms (GCM) 10K type strain sequencing project: providing services to taxonomists for standard genome sequencing and annotation.</title>
        <authorList>
            <consortium name="The Broad Institute Genomics Platform"/>
            <consortium name="The Broad Institute Genome Sequencing Center for Infectious Disease"/>
            <person name="Wu L."/>
            <person name="Ma J."/>
        </authorList>
    </citation>
    <scope>NUCLEOTIDE SEQUENCE [LARGE SCALE GENOMIC DNA]</scope>
    <source>
        <strain evidence="13">JCM 17137</strain>
    </source>
</reference>
<proteinExistence type="predicted"/>
<feature type="domain" description="Signal transduction histidine kinase subgroup 3 dimerisation and phosphoacceptor" evidence="11">
    <location>
        <begin position="204"/>
        <end position="267"/>
    </location>
</feature>
<comment type="caution">
    <text evidence="12">The sequence shown here is derived from an EMBL/GenBank/DDBJ whole genome shotgun (WGS) entry which is preliminary data.</text>
</comment>
<keyword evidence="10" id="KW-0472">Membrane</keyword>
<feature type="transmembrane region" description="Helical" evidence="10">
    <location>
        <begin position="94"/>
        <end position="118"/>
    </location>
</feature>
<dbReference type="PANTHER" id="PTHR24421">
    <property type="entry name" value="NITRATE/NITRITE SENSOR PROTEIN NARX-RELATED"/>
    <property type="match status" value="1"/>
</dbReference>
<evidence type="ECO:0000256" key="2">
    <source>
        <dbReference type="ARBA" id="ARBA00012438"/>
    </source>
</evidence>
<dbReference type="InterPro" id="IPR036890">
    <property type="entry name" value="HATPase_C_sf"/>
</dbReference>
<keyword evidence="5" id="KW-0547">Nucleotide-binding</keyword>
<evidence type="ECO:0000259" key="11">
    <source>
        <dbReference type="Pfam" id="PF07730"/>
    </source>
</evidence>
<keyword evidence="7" id="KW-0067">ATP-binding</keyword>
<dbReference type="Pfam" id="PF07730">
    <property type="entry name" value="HisKA_3"/>
    <property type="match status" value="1"/>
</dbReference>
<dbReference type="Gene3D" id="3.30.565.10">
    <property type="entry name" value="Histidine kinase-like ATPase, C-terminal domain"/>
    <property type="match status" value="1"/>
</dbReference>
<organism evidence="12 13">
    <name type="scientific">Salinactinospora qingdaonensis</name>
    <dbReference type="NCBI Taxonomy" id="702744"/>
    <lineage>
        <taxon>Bacteria</taxon>
        <taxon>Bacillati</taxon>
        <taxon>Actinomycetota</taxon>
        <taxon>Actinomycetes</taxon>
        <taxon>Streptosporangiales</taxon>
        <taxon>Nocardiopsidaceae</taxon>
        <taxon>Salinactinospora</taxon>
    </lineage>
</organism>
<evidence type="ECO:0000256" key="9">
    <source>
        <dbReference type="SAM" id="Coils"/>
    </source>
</evidence>
<keyword evidence="6" id="KW-0418">Kinase</keyword>
<evidence type="ECO:0000313" key="12">
    <source>
        <dbReference type="EMBL" id="GAA3728876.1"/>
    </source>
</evidence>
<dbReference type="InterPro" id="IPR050482">
    <property type="entry name" value="Sensor_HK_TwoCompSys"/>
</dbReference>
<evidence type="ECO:0000256" key="4">
    <source>
        <dbReference type="ARBA" id="ARBA00022679"/>
    </source>
</evidence>
<comment type="catalytic activity">
    <reaction evidence="1">
        <text>ATP + protein L-histidine = ADP + protein N-phospho-L-histidine.</text>
        <dbReference type="EC" id="2.7.13.3"/>
    </reaction>
</comment>